<dbReference type="EMBL" id="RQJO01000007">
    <property type="protein sequence ID" value="RRB07936.1"/>
    <property type="molecule type" value="Genomic_DNA"/>
</dbReference>
<accession>A0A3P1C4B3</accession>
<dbReference type="PANTHER" id="PTHR42693:SF53">
    <property type="entry name" value="ENDO-4-O-SULFATASE"/>
    <property type="match status" value="1"/>
</dbReference>
<proteinExistence type="inferred from homology"/>
<comment type="caution">
    <text evidence="6">The sequence shown here is derived from an EMBL/GenBank/DDBJ whole genome shotgun (WGS) entry which is preliminary data.</text>
</comment>
<keyword evidence="4" id="KW-0106">Calcium</keyword>
<evidence type="ECO:0000256" key="3">
    <source>
        <dbReference type="ARBA" id="ARBA00022801"/>
    </source>
</evidence>
<sequence length="436" mass="49209">MFILADDLGYGDVGCYGQKWIRTPNIDQLAKEGMRFTQYYAGSSVCAPSRAVLMTGQHTGHTYIRGNYDYETEGNLPIPDSTITLPEVLKKAGYRTAMIGKWGLGGPGSTGGPNRQGFDYSLGYLDQRKAHDYYIPYLWENEKKYPLEKNRDGNRNTYSHDVFAEAALTFIRETKNHPFFLYLPFTIPHGKLEVPTDAPYSLEKWSQPQKNYAAMITRLDGDIGRIVALLNELGIDQNTLIVFTSDNGPVKAVADQFDSNGPFRGYKLDLYEGGIREPMIVRWPGRIKAGSENHEIAAAWDVLPTFCELAGATTPKAIDGISFLPTLLGKPQPKSHSNLYWEFFEINYNWNKPDNKFPRIYLDKQAARMGDWKAVRADLLTKPDAPLELYNLKDDVGETKNVAAAHPDVVLQMTELLRTSRREGDFFKANPNQLLK</sequence>
<gene>
    <name evidence="6" type="ORF">EHT25_05610</name>
</gene>
<dbReference type="SUPFAM" id="SSF53649">
    <property type="entry name" value="Alkaline phosphatase-like"/>
    <property type="match status" value="1"/>
</dbReference>
<dbReference type="Pfam" id="PF00884">
    <property type="entry name" value="Sulfatase"/>
    <property type="match status" value="1"/>
</dbReference>
<dbReference type="CDD" id="cd16145">
    <property type="entry name" value="ARS_like"/>
    <property type="match status" value="1"/>
</dbReference>
<keyword evidence="2" id="KW-0479">Metal-binding</keyword>
<evidence type="ECO:0000256" key="4">
    <source>
        <dbReference type="ARBA" id="ARBA00022837"/>
    </source>
</evidence>
<evidence type="ECO:0000313" key="6">
    <source>
        <dbReference type="EMBL" id="RRB07936.1"/>
    </source>
</evidence>
<keyword evidence="7" id="KW-1185">Reference proteome</keyword>
<reference evidence="6 7" key="1">
    <citation type="submission" date="2018-11" db="EMBL/GenBank/DDBJ databases">
        <authorList>
            <person name="Zhou Z."/>
            <person name="Wang G."/>
        </authorList>
    </citation>
    <scope>NUCLEOTIDE SEQUENCE [LARGE SCALE GENOMIC DNA]</scope>
    <source>
        <strain evidence="6 7">KCTC52004</strain>
    </source>
</reference>
<organism evidence="6 7">
    <name type="scientific">Larkinella rosea</name>
    <dbReference type="NCBI Taxonomy" id="2025312"/>
    <lineage>
        <taxon>Bacteria</taxon>
        <taxon>Pseudomonadati</taxon>
        <taxon>Bacteroidota</taxon>
        <taxon>Cytophagia</taxon>
        <taxon>Cytophagales</taxon>
        <taxon>Spirosomataceae</taxon>
        <taxon>Larkinella</taxon>
    </lineage>
</organism>
<feature type="domain" description="Sulfatase N-terminal" evidence="5">
    <location>
        <begin position="2"/>
        <end position="312"/>
    </location>
</feature>
<dbReference type="InterPro" id="IPR000917">
    <property type="entry name" value="Sulfatase_N"/>
</dbReference>
<dbReference type="GO" id="GO:0004065">
    <property type="term" value="F:arylsulfatase activity"/>
    <property type="evidence" value="ECO:0007669"/>
    <property type="project" value="TreeGrafter"/>
</dbReference>
<dbReference type="OrthoDB" id="9764377at2"/>
<evidence type="ECO:0000259" key="5">
    <source>
        <dbReference type="Pfam" id="PF00884"/>
    </source>
</evidence>
<name>A0A3P1C4B3_9BACT</name>
<dbReference type="GO" id="GO:0046872">
    <property type="term" value="F:metal ion binding"/>
    <property type="evidence" value="ECO:0007669"/>
    <property type="project" value="UniProtKB-KW"/>
</dbReference>
<evidence type="ECO:0000313" key="7">
    <source>
        <dbReference type="Proteomes" id="UP000271925"/>
    </source>
</evidence>
<dbReference type="PANTHER" id="PTHR42693">
    <property type="entry name" value="ARYLSULFATASE FAMILY MEMBER"/>
    <property type="match status" value="1"/>
</dbReference>
<evidence type="ECO:0000256" key="2">
    <source>
        <dbReference type="ARBA" id="ARBA00022723"/>
    </source>
</evidence>
<evidence type="ECO:0000256" key="1">
    <source>
        <dbReference type="ARBA" id="ARBA00008779"/>
    </source>
</evidence>
<dbReference type="InterPro" id="IPR017850">
    <property type="entry name" value="Alkaline_phosphatase_core_sf"/>
</dbReference>
<protein>
    <recommendedName>
        <fullName evidence="5">Sulfatase N-terminal domain-containing protein</fullName>
    </recommendedName>
</protein>
<dbReference type="InterPro" id="IPR024607">
    <property type="entry name" value="Sulfatase_CS"/>
</dbReference>
<dbReference type="PROSITE" id="PS00523">
    <property type="entry name" value="SULFATASE_1"/>
    <property type="match status" value="1"/>
</dbReference>
<dbReference type="AlphaFoldDB" id="A0A3P1C4B3"/>
<dbReference type="Gene3D" id="3.40.720.10">
    <property type="entry name" value="Alkaline Phosphatase, subunit A"/>
    <property type="match status" value="1"/>
</dbReference>
<dbReference type="Gene3D" id="3.30.1120.10">
    <property type="match status" value="1"/>
</dbReference>
<keyword evidence="3" id="KW-0378">Hydrolase</keyword>
<dbReference type="Proteomes" id="UP000271925">
    <property type="component" value="Unassembled WGS sequence"/>
</dbReference>
<comment type="similarity">
    <text evidence="1">Belongs to the sulfatase family.</text>
</comment>
<dbReference type="InterPro" id="IPR050738">
    <property type="entry name" value="Sulfatase"/>
</dbReference>